<dbReference type="GO" id="GO:0004519">
    <property type="term" value="F:endonuclease activity"/>
    <property type="evidence" value="ECO:0007669"/>
    <property type="project" value="UniProtKB-KW"/>
</dbReference>
<dbReference type="InterPro" id="IPR014833">
    <property type="entry name" value="TnsA_N"/>
</dbReference>
<evidence type="ECO:0000313" key="2">
    <source>
        <dbReference type="EMBL" id="SFO78818.1"/>
    </source>
</evidence>
<evidence type="ECO:0000313" key="3">
    <source>
        <dbReference type="Proteomes" id="UP000182400"/>
    </source>
</evidence>
<dbReference type="OrthoDB" id="7008701at2"/>
<reference evidence="2 3" key="1">
    <citation type="submission" date="2016-10" db="EMBL/GenBank/DDBJ databases">
        <authorList>
            <person name="de Groot N.N."/>
        </authorList>
    </citation>
    <scope>NUCLEOTIDE SEQUENCE [LARGE SCALE GENOMIC DNA]</scope>
    <source>
        <strain evidence="2 3">CCUG 59231</strain>
    </source>
</reference>
<accession>A0A1I5K1D6</accession>
<dbReference type="Proteomes" id="UP000182400">
    <property type="component" value="Unassembled WGS sequence"/>
</dbReference>
<organism evidence="2 3">
    <name type="scientific">Ectopseudomonas composti</name>
    <dbReference type="NCBI Taxonomy" id="658457"/>
    <lineage>
        <taxon>Bacteria</taxon>
        <taxon>Pseudomonadati</taxon>
        <taxon>Pseudomonadota</taxon>
        <taxon>Gammaproteobacteria</taxon>
        <taxon>Pseudomonadales</taxon>
        <taxon>Pseudomonadaceae</taxon>
        <taxon>Ectopseudomonas</taxon>
    </lineage>
</organism>
<dbReference type="EMBL" id="FOWP01000002">
    <property type="protein sequence ID" value="SFO78818.1"/>
    <property type="molecule type" value="Genomic_DNA"/>
</dbReference>
<sequence>MKKLRINGGETASPLRNIKRSQFGKQTTIFPSRKNGESIVCEVRLEADACFHWEHDKDVISYRPQPERLVLEVEGKIRTYVPDFEVLYSDGSTTFVEVKPDNVYRKPKYLALYRAAEEFLHKRGQRFQLLTDSQIRQQPRLNNLIKTYSQARGVTPLERAYLRDQLSMLKAPMQIGDLLALPSPPSPASLSAALFEQELRCNWNKPISTSSRVFWG</sequence>
<proteinExistence type="predicted"/>
<dbReference type="Pfam" id="PF08722">
    <property type="entry name" value="Tn7_TnsA-like_N"/>
    <property type="match status" value="1"/>
</dbReference>
<dbReference type="RefSeq" id="WP_074936880.1">
    <property type="nucleotide sequence ID" value="NZ_FOWP01000002.1"/>
</dbReference>
<gene>
    <name evidence="2" type="ORF">SAMN05216601_10254</name>
</gene>
<protein>
    <submittedName>
        <fullName evidence="2">TnsA endonuclease N terminal</fullName>
    </submittedName>
</protein>
<keyword evidence="2" id="KW-0540">Nuclease</keyword>
<keyword evidence="2" id="KW-0255">Endonuclease</keyword>
<feature type="domain" description="TnsA endonuclease N-terminal" evidence="1">
    <location>
        <begin position="56"/>
        <end position="132"/>
    </location>
</feature>
<name>A0A1I5K1D6_9GAMM</name>
<dbReference type="STRING" id="658457.SAMN05216601_10254"/>
<dbReference type="AlphaFoldDB" id="A0A1I5K1D6"/>
<keyword evidence="2" id="KW-0378">Hydrolase</keyword>
<evidence type="ECO:0000259" key="1">
    <source>
        <dbReference type="Pfam" id="PF08722"/>
    </source>
</evidence>